<evidence type="ECO:0000313" key="3">
    <source>
        <dbReference type="EMBL" id="MBP2366671.1"/>
    </source>
</evidence>
<accession>A0ABS4VSA8</accession>
<organism evidence="3 4">
    <name type="scientific">Pseudonocardia parietis</name>
    <dbReference type="NCBI Taxonomy" id="570936"/>
    <lineage>
        <taxon>Bacteria</taxon>
        <taxon>Bacillati</taxon>
        <taxon>Actinomycetota</taxon>
        <taxon>Actinomycetes</taxon>
        <taxon>Pseudonocardiales</taxon>
        <taxon>Pseudonocardiaceae</taxon>
        <taxon>Pseudonocardia</taxon>
    </lineage>
</organism>
<evidence type="ECO:0000256" key="2">
    <source>
        <dbReference type="SAM" id="SignalP"/>
    </source>
</evidence>
<sequence length="257" mass="26262">MAARALLAALILIAGLAMASCGRASPRCDAAAASLDAGQVSTAAAEYARAARDGEGDCSDSGIAAVESHFSGAWRAVVDADAARAQGDGDAAAAAMRAAQELDQDNPAVIRWSGQGGAIPVLSVEAPDKAPEPATGEAPASGLIIALLITVLAVLGVMSAVVAGFLVVNRRKAPVPRGPPSTPPDTPDEELAALRRSLDSALEEIQESAKRAISTDGTVTFQLTEFETHLARVVDHLDKLLGEGTTHDRLVVDRGAE</sequence>
<evidence type="ECO:0000256" key="1">
    <source>
        <dbReference type="SAM" id="Phobius"/>
    </source>
</evidence>
<gene>
    <name evidence="3" type="ORF">JOF36_002367</name>
</gene>
<feature type="signal peptide" evidence="2">
    <location>
        <begin position="1"/>
        <end position="19"/>
    </location>
</feature>
<name>A0ABS4VSA8_9PSEU</name>
<keyword evidence="1" id="KW-0812">Transmembrane</keyword>
<dbReference type="EMBL" id="JAGINU010000001">
    <property type="protein sequence ID" value="MBP2366671.1"/>
    <property type="molecule type" value="Genomic_DNA"/>
</dbReference>
<keyword evidence="1" id="KW-1133">Transmembrane helix</keyword>
<proteinExistence type="predicted"/>
<evidence type="ECO:0000313" key="4">
    <source>
        <dbReference type="Proteomes" id="UP001519295"/>
    </source>
</evidence>
<keyword evidence="4" id="KW-1185">Reference proteome</keyword>
<keyword evidence="1" id="KW-0472">Membrane</keyword>
<dbReference type="PROSITE" id="PS51257">
    <property type="entry name" value="PROKAR_LIPOPROTEIN"/>
    <property type="match status" value="1"/>
</dbReference>
<reference evidence="3 4" key="1">
    <citation type="submission" date="2021-03" db="EMBL/GenBank/DDBJ databases">
        <title>Sequencing the genomes of 1000 actinobacteria strains.</title>
        <authorList>
            <person name="Klenk H.-P."/>
        </authorList>
    </citation>
    <scope>NUCLEOTIDE SEQUENCE [LARGE SCALE GENOMIC DNA]</scope>
    <source>
        <strain evidence="3 4">DSM 45256</strain>
    </source>
</reference>
<dbReference type="Proteomes" id="UP001519295">
    <property type="component" value="Unassembled WGS sequence"/>
</dbReference>
<keyword evidence="2" id="KW-0732">Signal</keyword>
<feature type="transmembrane region" description="Helical" evidence="1">
    <location>
        <begin position="143"/>
        <end position="168"/>
    </location>
</feature>
<dbReference type="RefSeq" id="WP_210026745.1">
    <property type="nucleotide sequence ID" value="NZ_JAGINU010000001.1"/>
</dbReference>
<feature type="chain" id="PRO_5045799249" description="HAMP domain-containing protein" evidence="2">
    <location>
        <begin position="20"/>
        <end position="257"/>
    </location>
</feature>
<comment type="caution">
    <text evidence="3">The sequence shown here is derived from an EMBL/GenBank/DDBJ whole genome shotgun (WGS) entry which is preliminary data.</text>
</comment>
<evidence type="ECO:0008006" key="5">
    <source>
        <dbReference type="Google" id="ProtNLM"/>
    </source>
</evidence>
<protein>
    <recommendedName>
        <fullName evidence="5">HAMP domain-containing protein</fullName>
    </recommendedName>
</protein>